<dbReference type="InterPro" id="IPR050155">
    <property type="entry name" value="HAD-like_hydrolase_sf"/>
</dbReference>
<dbReference type="Gene3D" id="1.10.150.240">
    <property type="entry name" value="Putative phosphatase, domain 2"/>
    <property type="match status" value="1"/>
</dbReference>
<protein>
    <submittedName>
        <fullName evidence="1">HAD family hydrolase</fullName>
    </submittedName>
</protein>
<dbReference type="GeneID" id="56027826"/>
<keyword evidence="2" id="KW-1185">Reference proteome</keyword>
<dbReference type="Gene3D" id="3.40.50.1000">
    <property type="entry name" value="HAD superfamily/HAD-like"/>
    <property type="match status" value="1"/>
</dbReference>
<dbReference type="RefSeq" id="WP_179168197.1">
    <property type="nucleotide sequence ID" value="NZ_CP058529.1"/>
</dbReference>
<dbReference type="GO" id="GO:0006281">
    <property type="term" value="P:DNA repair"/>
    <property type="evidence" value="ECO:0007669"/>
    <property type="project" value="TreeGrafter"/>
</dbReference>
<accession>A0A7D5KL79</accession>
<proteinExistence type="predicted"/>
<dbReference type="Proteomes" id="UP000509750">
    <property type="component" value="Chromosome"/>
</dbReference>
<dbReference type="PANTHER" id="PTHR43434:SF1">
    <property type="entry name" value="PHOSPHOGLYCOLATE PHOSPHATASE"/>
    <property type="match status" value="1"/>
</dbReference>
<evidence type="ECO:0000313" key="1">
    <source>
        <dbReference type="EMBL" id="QLG26622.1"/>
    </source>
</evidence>
<dbReference type="InterPro" id="IPR023214">
    <property type="entry name" value="HAD_sf"/>
</dbReference>
<dbReference type="AlphaFoldDB" id="A0A7D5KL79"/>
<evidence type="ECO:0000313" key="2">
    <source>
        <dbReference type="Proteomes" id="UP000509750"/>
    </source>
</evidence>
<reference evidence="1 2" key="1">
    <citation type="submission" date="2020-07" db="EMBL/GenBank/DDBJ databases">
        <title>Gai3-2, isolated from salt lake.</title>
        <authorList>
            <person name="Cui H."/>
            <person name="Shi X."/>
        </authorList>
    </citation>
    <scope>NUCLEOTIDE SEQUENCE [LARGE SCALE GENOMIC DNA]</scope>
    <source>
        <strain evidence="1 2">Gai3-2</strain>
    </source>
</reference>
<organism evidence="1 2">
    <name type="scientific">Halorarum halophilum</name>
    <dbReference type="NCBI Taxonomy" id="2743090"/>
    <lineage>
        <taxon>Archaea</taxon>
        <taxon>Methanobacteriati</taxon>
        <taxon>Methanobacteriota</taxon>
        <taxon>Stenosarchaea group</taxon>
        <taxon>Halobacteria</taxon>
        <taxon>Halobacteriales</taxon>
        <taxon>Haloferacaceae</taxon>
        <taxon>Halorarum</taxon>
    </lineage>
</organism>
<dbReference type="EMBL" id="CP058529">
    <property type="protein sequence ID" value="QLG26622.1"/>
    <property type="molecule type" value="Genomic_DNA"/>
</dbReference>
<dbReference type="GO" id="GO:0008967">
    <property type="term" value="F:phosphoglycolate phosphatase activity"/>
    <property type="evidence" value="ECO:0007669"/>
    <property type="project" value="TreeGrafter"/>
</dbReference>
<dbReference type="InterPro" id="IPR036412">
    <property type="entry name" value="HAD-like_sf"/>
</dbReference>
<dbReference type="KEGG" id="halg:HUG10_03295"/>
<gene>
    <name evidence="1" type="ORF">HUG10_03295</name>
</gene>
<dbReference type="PANTHER" id="PTHR43434">
    <property type="entry name" value="PHOSPHOGLYCOLATE PHOSPHATASE"/>
    <property type="match status" value="1"/>
</dbReference>
<keyword evidence="1" id="KW-0378">Hydrolase</keyword>
<dbReference type="SUPFAM" id="SSF56784">
    <property type="entry name" value="HAD-like"/>
    <property type="match status" value="1"/>
</dbReference>
<dbReference type="InterPro" id="IPR041492">
    <property type="entry name" value="HAD_2"/>
</dbReference>
<dbReference type="OrthoDB" id="212720at2157"/>
<name>A0A7D5KL79_9EURY</name>
<sequence>MNADELAGYDAVVYDLDGTLVHLAVDWGAAARDAVALFERNGHDASDADLWSLLERADDVGLRGELEALLSDHECEGARTSERLPPADDLPLAVPTGVCSLNCEAACRLALDVHDLSGHVDAVLGRDSAATYKPDPESLLATLRELDVPPDRAVFVGDSERDELTAERAGVAFRWYRQRADRA</sequence>
<dbReference type="Pfam" id="PF13419">
    <property type="entry name" value="HAD_2"/>
    <property type="match status" value="1"/>
</dbReference>
<dbReference type="InterPro" id="IPR023198">
    <property type="entry name" value="PGP-like_dom2"/>
</dbReference>